<dbReference type="PATRIC" id="fig|379893.3.peg.2635"/>
<gene>
    <name evidence="5" type="ORF">GM31_19340</name>
</gene>
<evidence type="ECO:0000256" key="4">
    <source>
        <dbReference type="SAM" id="SignalP"/>
    </source>
</evidence>
<dbReference type="RefSeq" id="WP_049850205.1">
    <property type="nucleotide sequence ID" value="NZ_JNGH01000119.1"/>
</dbReference>
<organism evidence="5 6">
    <name type="scientific">Trabulsiella odontotermitis</name>
    <dbReference type="NCBI Taxonomy" id="379893"/>
    <lineage>
        <taxon>Bacteria</taxon>
        <taxon>Pseudomonadati</taxon>
        <taxon>Pseudomonadota</taxon>
        <taxon>Gammaproteobacteria</taxon>
        <taxon>Enterobacterales</taxon>
        <taxon>Enterobacteriaceae</taxon>
        <taxon>Trabulsiella</taxon>
    </lineage>
</organism>
<dbReference type="GO" id="GO:0043709">
    <property type="term" value="P:cell adhesion involved in single-species biofilm formation"/>
    <property type="evidence" value="ECO:0007669"/>
    <property type="project" value="TreeGrafter"/>
</dbReference>
<keyword evidence="4" id="KW-0732">Signal</keyword>
<evidence type="ECO:0000256" key="1">
    <source>
        <dbReference type="ARBA" id="ARBA00004561"/>
    </source>
</evidence>
<dbReference type="PANTHER" id="PTHR33420">
    <property type="entry name" value="FIMBRIAL SUBUNIT ELFA-RELATED"/>
    <property type="match status" value="1"/>
</dbReference>
<evidence type="ECO:0000313" key="5">
    <source>
        <dbReference type="EMBL" id="KNC93487.1"/>
    </source>
</evidence>
<dbReference type="PANTHER" id="PTHR33420:SF14">
    <property type="entry name" value="TYPE 1 FIMBRIN D-MANNOSE SPECIFIC ADHESIN"/>
    <property type="match status" value="1"/>
</dbReference>
<dbReference type="AlphaFoldDB" id="A0A0L0GI52"/>
<dbReference type="OrthoDB" id="6494728at2"/>
<dbReference type="Proteomes" id="UP000037393">
    <property type="component" value="Unassembled WGS sequence"/>
</dbReference>
<comment type="caution">
    <text evidence="5">The sequence shown here is derived from an EMBL/GenBank/DDBJ whole genome shotgun (WGS) entry which is preliminary data.</text>
</comment>
<evidence type="ECO:0000256" key="3">
    <source>
        <dbReference type="ARBA" id="ARBA00023263"/>
    </source>
</evidence>
<dbReference type="InterPro" id="IPR008966">
    <property type="entry name" value="Adhesion_dom_sf"/>
</dbReference>
<dbReference type="InterPro" id="IPR036937">
    <property type="entry name" value="Adhesion_dom_fimbrial_sf"/>
</dbReference>
<reference evidence="5 6" key="1">
    <citation type="journal article" date="2015" name="Appl. Environ. Microbiol.">
        <title>The Enterobacterium Trabulsiella odontotermitis Presents Novel Adaptations Related to Its Association with Fungus-Growing Termites.</title>
        <authorList>
            <person name="Sapountzis P."/>
            <person name="Gruntjes T."/>
            <person name="Otani S."/>
            <person name="Estevez J."/>
            <person name="da Costa R.R."/>
            <person name="Plunkett G.3rd."/>
            <person name="Perna N.T."/>
            <person name="Poulsen M."/>
        </authorList>
    </citation>
    <scope>NUCLEOTIDE SEQUENCE [LARGE SCALE GENOMIC DNA]</scope>
    <source>
        <strain evidence="5 6">12</strain>
    </source>
</reference>
<dbReference type="EMBL" id="JNGI01000050">
    <property type="protein sequence ID" value="KNC93487.1"/>
    <property type="molecule type" value="Genomic_DNA"/>
</dbReference>
<name>A0A0L0GI52_9ENTR</name>
<keyword evidence="3" id="KW-0281">Fimbrium</keyword>
<sequence length="207" mass="20743">MSLISKVTKVSFLALCMAAAGAQAADDGITNDDGGVTLLGHVYAGTCTVTTDGQSSTDTVRPEVTMPSVLVTDTTGASLGDLVGDGYTPFKIEISNCASDTAPDAIQFNKGVYGSDAADVSSYKNAYVGMGGTPVATGVNAAIVLPSAPTAAVEFNTPIPLVETSASATTGADYVGSVTVGAQFIKTAATVSSGAFQSIATFDIVYK</sequence>
<dbReference type="InterPro" id="IPR050263">
    <property type="entry name" value="Bact_Fimbrial_Adh_Pro"/>
</dbReference>
<evidence type="ECO:0000256" key="2">
    <source>
        <dbReference type="ARBA" id="ARBA00006671"/>
    </source>
</evidence>
<comment type="similarity">
    <text evidence="2">Belongs to the fimbrial protein family.</text>
</comment>
<feature type="chain" id="PRO_5005539452" description="Fimbrial protein" evidence="4">
    <location>
        <begin position="25"/>
        <end position="207"/>
    </location>
</feature>
<evidence type="ECO:0000313" key="6">
    <source>
        <dbReference type="Proteomes" id="UP000037393"/>
    </source>
</evidence>
<comment type="subcellular location">
    <subcellularLocation>
        <location evidence="1">Fimbrium</location>
    </subcellularLocation>
</comment>
<protein>
    <recommendedName>
        <fullName evidence="7">Fimbrial protein</fullName>
    </recommendedName>
</protein>
<dbReference type="Gene3D" id="2.60.40.1090">
    <property type="entry name" value="Fimbrial-type adhesion domain"/>
    <property type="match status" value="1"/>
</dbReference>
<evidence type="ECO:0008006" key="7">
    <source>
        <dbReference type="Google" id="ProtNLM"/>
    </source>
</evidence>
<proteinExistence type="inferred from homology"/>
<keyword evidence="6" id="KW-1185">Reference proteome</keyword>
<feature type="signal peptide" evidence="4">
    <location>
        <begin position="1"/>
        <end position="24"/>
    </location>
</feature>
<accession>A0A0L0GI52</accession>
<dbReference type="GO" id="GO:0009289">
    <property type="term" value="C:pilus"/>
    <property type="evidence" value="ECO:0007669"/>
    <property type="project" value="UniProtKB-SubCell"/>
</dbReference>
<dbReference type="SUPFAM" id="SSF49401">
    <property type="entry name" value="Bacterial adhesins"/>
    <property type="match status" value="1"/>
</dbReference>